<proteinExistence type="predicted"/>
<protein>
    <submittedName>
        <fullName evidence="1">Uncharacterized protein</fullName>
    </submittedName>
</protein>
<dbReference type="EMBL" id="AP027041">
    <property type="protein sequence ID" value="BDU17595.1"/>
    <property type="molecule type" value="Genomic_DNA"/>
</dbReference>
<accession>A0ABM8DG70</accession>
<name>A0ABM8DG70_9GAMM</name>
<sequence length="78" mass="7496">MGIGVGAMGAEVATVAIVAGTDAGAETDALTDEGDDITAPTAAAGAGGIGVETADLRAGRSGVWLTMVHFAPGVRLLT</sequence>
<evidence type="ECO:0000313" key="2">
    <source>
        <dbReference type="Proteomes" id="UP001317822"/>
    </source>
</evidence>
<organism evidence="1 2">
    <name type="scientific">Lysobacter auxotrophicus</name>
    <dbReference type="NCBI Taxonomy" id="2992573"/>
    <lineage>
        <taxon>Bacteria</taxon>
        <taxon>Pseudomonadati</taxon>
        <taxon>Pseudomonadota</taxon>
        <taxon>Gammaproteobacteria</taxon>
        <taxon>Lysobacterales</taxon>
        <taxon>Lysobacteraceae</taxon>
        <taxon>Lysobacter</taxon>
    </lineage>
</organism>
<reference evidence="1 2" key="1">
    <citation type="journal article" date="2023" name="Int. J. Syst. Evol. Microbiol.">
        <title>Physiological and genomic analyses of cobalamin (vitamin B12)-auxotrophy of Lysobacter auxotrophicus sp. nov., a methionine-auxotrophic chitinolytic bacterium isolated from chitin-treated soil.</title>
        <authorList>
            <person name="Saito A."/>
            <person name="Dohra H."/>
            <person name="Hamada M."/>
            <person name="Moriuchi R."/>
            <person name="Kotsuchibashi Y."/>
            <person name="Mori K."/>
        </authorList>
    </citation>
    <scope>NUCLEOTIDE SEQUENCE [LARGE SCALE GENOMIC DNA]</scope>
    <source>
        <strain evidence="1 2">5-21a</strain>
    </source>
</reference>
<evidence type="ECO:0000313" key="1">
    <source>
        <dbReference type="EMBL" id="BDU17595.1"/>
    </source>
</evidence>
<dbReference type="Proteomes" id="UP001317822">
    <property type="component" value="Chromosome"/>
</dbReference>
<keyword evidence="2" id="KW-1185">Reference proteome</keyword>
<gene>
    <name evidence="1" type="ORF">LA521A_27960</name>
</gene>